<organism evidence="2 3">
    <name type="scientific">Neopusillimonas maritima</name>
    <dbReference type="NCBI Taxonomy" id="2026239"/>
    <lineage>
        <taxon>Bacteria</taxon>
        <taxon>Pseudomonadati</taxon>
        <taxon>Pseudomonadota</taxon>
        <taxon>Betaproteobacteria</taxon>
        <taxon>Burkholderiales</taxon>
        <taxon>Alcaligenaceae</taxon>
        <taxon>Neopusillimonas</taxon>
    </lineage>
</organism>
<name>A0ABX9MXZ4_9BURK</name>
<protein>
    <submittedName>
        <fullName evidence="2">Uncharacterized protein</fullName>
    </submittedName>
</protein>
<evidence type="ECO:0000313" key="3">
    <source>
        <dbReference type="Proteomes" id="UP000266483"/>
    </source>
</evidence>
<evidence type="ECO:0000313" key="2">
    <source>
        <dbReference type="EMBL" id="RII83849.1"/>
    </source>
</evidence>
<feature type="transmembrane region" description="Helical" evidence="1">
    <location>
        <begin position="12"/>
        <end position="35"/>
    </location>
</feature>
<dbReference type="EMBL" id="NQOU01000001">
    <property type="protein sequence ID" value="RII83849.1"/>
    <property type="molecule type" value="Genomic_DNA"/>
</dbReference>
<feature type="transmembrane region" description="Helical" evidence="1">
    <location>
        <begin position="41"/>
        <end position="63"/>
    </location>
</feature>
<keyword evidence="1" id="KW-0472">Membrane</keyword>
<keyword evidence="1" id="KW-1133">Transmembrane helix</keyword>
<evidence type="ECO:0000256" key="1">
    <source>
        <dbReference type="SAM" id="Phobius"/>
    </source>
</evidence>
<sequence>MTHKQAKRTILSASIYLLGIYLLVVPAFICLWIFVAMQRSAGWLDILVSCGPAALFILCCFGLRKNTKKIDQAHKIVMTGQQS</sequence>
<gene>
    <name evidence="2" type="ORF">CJO09_00990</name>
</gene>
<proteinExistence type="predicted"/>
<comment type="caution">
    <text evidence="2">The sequence shown here is derived from an EMBL/GenBank/DDBJ whole genome shotgun (WGS) entry which is preliminary data.</text>
</comment>
<keyword evidence="1" id="KW-0812">Transmembrane</keyword>
<dbReference type="RefSeq" id="WP_119440704.1">
    <property type="nucleotide sequence ID" value="NZ_CP170494.1"/>
</dbReference>
<dbReference type="Proteomes" id="UP000266483">
    <property type="component" value="Unassembled WGS sequence"/>
</dbReference>
<keyword evidence="3" id="KW-1185">Reference proteome</keyword>
<accession>A0ABX9MXZ4</accession>
<reference evidence="2 3" key="1">
    <citation type="submission" date="2017-08" db="EMBL/GenBank/DDBJ databases">
        <title>Pusillimonas indicus sp. nov., a member of the family Alcaligenaceae isolated from surface seawater.</title>
        <authorList>
            <person name="Li J."/>
        </authorList>
    </citation>
    <scope>NUCLEOTIDE SEQUENCE [LARGE SCALE GENOMIC DNA]</scope>
    <source>
        <strain evidence="2 3">17-4A</strain>
    </source>
</reference>